<feature type="transmembrane region" description="Helical" evidence="2">
    <location>
        <begin position="12"/>
        <end position="30"/>
    </location>
</feature>
<dbReference type="Proteomes" id="UP001201463">
    <property type="component" value="Unassembled WGS sequence"/>
</dbReference>
<evidence type="ECO:0000256" key="2">
    <source>
        <dbReference type="SAM" id="Phobius"/>
    </source>
</evidence>
<dbReference type="InterPro" id="IPR054636">
    <property type="entry name" value="CydP"/>
</dbReference>
<feature type="region of interest" description="Disordered" evidence="1">
    <location>
        <begin position="39"/>
        <end position="60"/>
    </location>
</feature>
<keyword evidence="2" id="KW-0472">Membrane</keyword>
<proteinExistence type="predicted"/>
<reference evidence="3 4" key="1">
    <citation type="submission" date="2021-12" db="EMBL/GenBank/DDBJ databases">
        <title>Genome seq of p7.</title>
        <authorList>
            <person name="Seo T."/>
        </authorList>
    </citation>
    <scope>NUCLEOTIDE SEQUENCE [LARGE SCALE GENOMIC DNA]</scope>
    <source>
        <strain evidence="3 4">P7</strain>
    </source>
</reference>
<evidence type="ECO:0000256" key="1">
    <source>
        <dbReference type="SAM" id="MobiDB-lite"/>
    </source>
</evidence>
<protein>
    <submittedName>
        <fullName evidence="3">Uncharacterized protein</fullName>
    </submittedName>
</protein>
<dbReference type="RefSeq" id="WP_233391095.1">
    <property type="nucleotide sequence ID" value="NZ_JAJTWT010000003.1"/>
</dbReference>
<keyword evidence="2" id="KW-0812">Transmembrane</keyword>
<evidence type="ECO:0000313" key="3">
    <source>
        <dbReference type="EMBL" id="MCE4537268.1"/>
    </source>
</evidence>
<gene>
    <name evidence="3" type="ORF">LXT12_08400</name>
</gene>
<sequence length="60" mass="6636">MHSDERRLVRHLAWVVVIKLLALGGLWWGLVREQRTSPDADAAARHLAATAPLPTPGDSR</sequence>
<keyword evidence="2" id="KW-1133">Transmembrane helix</keyword>
<organism evidence="3 4">
    <name type="scientific">Pelomonas caseinilytica</name>
    <dbReference type="NCBI Taxonomy" id="2906763"/>
    <lineage>
        <taxon>Bacteria</taxon>
        <taxon>Pseudomonadati</taxon>
        <taxon>Pseudomonadota</taxon>
        <taxon>Betaproteobacteria</taxon>
        <taxon>Burkholderiales</taxon>
        <taxon>Sphaerotilaceae</taxon>
        <taxon>Roseateles</taxon>
    </lineage>
</organism>
<dbReference type="EMBL" id="JAJTWT010000003">
    <property type="protein sequence ID" value="MCE4537268.1"/>
    <property type="molecule type" value="Genomic_DNA"/>
</dbReference>
<dbReference type="NCBIfam" id="NF045611">
    <property type="entry name" value="small_CydP"/>
    <property type="match status" value="1"/>
</dbReference>
<keyword evidence="4" id="KW-1185">Reference proteome</keyword>
<comment type="caution">
    <text evidence="3">The sequence shown here is derived from an EMBL/GenBank/DDBJ whole genome shotgun (WGS) entry which is preliminary data.</text>
</comment>
<accession>A0ABS8XFE6</accession>
<evidence type="ECO:0000313" key="4">
    <source>
        <dbReference type="Proteomes" id="UP001201463"/>
    </source>
</evidence>
<name>A0ABS8XFE6_9BURK</name>